<dbReference type="GO" id="GO:0003700">
    <property type="term" value="F:DNA-binding transcription factor activity"/>
    <property type="evidence" value="ECO:0007669"/>
    <property type="project" value="TreeGrafter"/>
</dbReference>
<dbReference type="Gene3D" id="1.10.357.10">
    <property type="entry name" value="Tetracycline Repressor, domain 2"/>
    <property type="match status" value="1"/>
</dbReference>
<dbReference type="InterPro" id="IPR050109">
    <property type="entry name" value="HTH-type_TetR-like_transc_reg"/>
</dbReference>
<dbReference type="KEGG" id="cluj:IAU68_06080"/>
<dbReference type="EMBL" id="CP061032">
    <property type="protein sequence ID" value="QNP89293.1"/>
    <property type="molecule type" value="Genomic_DNA"/>
</dbReference>
<evidence type="ECO:0000259" key="3">
    <source>
        <dbReference type="PROSITE" id="PS50977"/>
    </source>
</evidence>
<feature type="domain" description="HTH tetR-type" evidence="3">
    <location>
        <begin position="10"/>
        <end position="70"/>
    </location>
</feature>
<sequence length="188" mass="21187">MPIVSDAELARRRGEIIDAARTCFADYGYEGATVARLEEATGKTRGAIFHHFGDKESLFLAIAKADAERQAQVVSEQGLVEVMRGMLRDTAANDWFTTRAEILRKLRTDPKFEARWREHQEVLDHAVRDRLESNKQMRDDVPVAVVQTYLETVLEGFITKLAAGEPVERLEAMLDVVEQAVRDPMGAE</sequence>
<evidence type="ECO:0000256" key="1">
    <source>
        <dbReference type="ARBA" id="ARBA00023125"/>
    </source>
</evidence>
<reference evidence="6 7" key="1">
    <citation type="submission" date="2020-08" db="EMBL/GenBank/DDBJ databases">
        <title>novel species in genus Corynebacterium.</title>
        <authorList>
            <person name="Zhang G."/>
        </authorList>
    </citation>
    <scope>NUCLEOTIDE SEQUENCE [LARGE SCALE GENOMIC DNA]</scope>
    <source>
        <strain evidence="6 7">zg-917</strain>
        <strain evidence="5">Zg-917</strain>
    </source>
</reference>
<protein>
    <submittedName>
        <fullName evidence="5">TetR/AcrR family transcriptional regulator</fullName>
    </submittedName>
</protein>
<dbReference type="PRINTS" id="PR00455">
    <property type="entry name" value="HTHTETR"/>
</dbReference>
<name>A0A7H0JW77_9CORY</name>
<dbReference type="Pfam" id="PF00440">
    <property type="entry name" value="TetR_N"/>
    <property type="match status" value="1"/>
</dbReference>
<organism evidence="5 6">
    <name type="scientific">Corynebacterium lujinxingii</name>
    <dbReference type="NCBI Taxonomy" id="2763010"/>
    <lineage>
        <taxon>Bacteria</taxon>
        <taxon>Bacillati</taxon>
        <taxon>Actinomycetota</taxon>
        <taxon>Actinomycetes</taxon>
        <taxon>Mycobacteriales</taxon>
        <taxon>Corynebacteriaceae</taxon>
        <taxon>Corynebacterium</taxon>
    </lineage>
</organism>
<feature type="DNA-binding region" description="H-T-H motif" evidence="2">
    <location>
        <begin position="33"/>
        <end position="52"/>
    </location>
</feature>
<dbReference type="InterPro" id="IPR001647">
    <property type="entry name" value="HTH_TetR"/>
</dbReference>
<keyword evidence="1 2" id="KW-0238">DNA-binding</keyword>
<dbReference type="Proteomes" id="UP000516235">
    <property type="component" value="Chromosome"/>
</dbReference>
<dbReference type="GO" id="GO:0000976">
    <property type="term" value="F:transcription cis-regulatory region binding"/>
    <property type="evidence" value="ECO:0007669"/>
    <property type="project" value="TreeGrafter"/>
</dbReference>
<dbReference type="SUPFAM" id="SSF46689">
    <property type="entry name" value="Homeodomain-like"/>
    <property type="match status" value="1"/>
</dbReference>
<dbReference type="AlphaFoldDB" id="A0A7H0JW77"/>
<evidence type="ECO:0000313" key="7">
    <source>
        <dbReference type="Proteomes" id="UP000642876"/>
    </source>
</evidence>
<dbReference type="PANTHER" id="PTHR30055">
    <property type="entry name" value="HTH-TYPE TRANSCRIPTIONAL REGULATOR RUTR"/>
    <property type="match status" value="1"/>
</dbReference>
<proteinExistence type="predicted"/>
<keyword evidence="7" id="KW-1185">Reference proteome</keyword>
<evidence type="ECO:0000313" key="4">
    <source>
        <dbReference type="EMBL" id="MBC3178781.1"/>
    </source>
</evidence>
<dbReference type="EMBL" id="JACMYE010000004">
    <property type="protein sequence ID" value="MBC3178781.1"/>
    <property type="molecule type" value="Genomic_DNA"/>
</dbReference>
<accession>A0A7H0JW77</accession>
<evidence type="ECO:0000313" key="6">
    <source>
        <dbReference type="Proteomes" id="UP000516235"/>
    </source>
</evidence>
<evidence type="ECO:0000256" key="2">
    <source>
        <dbReference type="PROSITE-ProRule" id="PRU00335"/>
    </source>
</evidence>
<dbReference type="PROSITE" id="PS50977">
    <property type="entry name" value="HTH_TETR_2"/>
    <property type="match status" value="1"/>
</dbReference>
<dbReference type="RefSeq" id="WP_171194000.1">
    <property type="nucleotide sequence ID" value="NZ_CP061032.1"/>
</dbReference>
<dbReference type="PANTHER" id="PTHR30055:SF229">
    <property type="entry name" value="HTH-TYPE TRANSCRIPTIONAL REPRESSOR RV1474C"/>
    <property type="match status" value="1"/>
</dbReference>
<evidence type="ECO:0000313" key="5">
    <source>
        <dbReference type="EMBL" id="QNP89293.1"/>
    </source>
</evidence>
<gene>
    <name evidence="4" type="ORF">H7348_05575</name>
    <name evidence="5" type="ORF">IAU68_06080</name>
</gene>
<dbReference type="Proteomes" id="UP000642876">
    <property type="component" value="Unassembled WGS sequence"/>
</dbReference>
<dbReference type="InterPro" id="IPR009057">
    <property type="entry name" value="Homeodomain-like_sf"/>
</dbReference>